<dbReference type="GO" id="GO:0046872">
    <property type="term" value="F:metal ion binding"/>
    <property type="evidence" value="ECO:0007669"/>
    <property type="project" value="UniProtKB-KW"/>
</dbReference>
<protein>
    <submittedName>
        <fullName evidence="6">Uncharacterized protein</fullName>
    </submittedName>
</protein>
<dbReference type="SUPFAM" id="SSF51556">
    <property type="entry name" value="Metallo-dependent hydrolases"/>
    <property type="match status" value="1"/>
</dbReference>
<keyword evidence="7" id="KW-1185">Reference proteome</keyword>
<dbReference type="Proteomes" id="UP000077881">
    <property type="component" value="Unassembled WGS sequence"/>
</dbReference>
<gene>
    <name evidence="6" type="ORF">ABB05_19305</name>
</gene>
<proteinExistence type="predicted"/>
<dbReference type="OrthoDB" id="9776455at2"/>
<dbReference type="Pfam" id="PF01979">
    <property type="entry name" value="Amidohydro_1"/>
    <property type="match status" value="1"/>
</dbReference>
<dbReference type="Gene3D" id="2.30.40.10">
    <property type="entry name" value="Urease, subunit C, domain 1"/>
    <property type="match status" value="2"/>
</dbReference>
<dbReference type="PATRIC" id="fig|217031.6.peg.4191"/>
<dbReference type="PANTHER" id="PTHR43135">
    <property type="entry name" value="ALPHA-D-RIBOSE 1-METHYLPHOSPHONATE 5-TRIPHOSPHATE DIPHOSPHATASE"/>
    <property type="match status" value="1"/>
</dbReference>
<dbReference type="EMBL" id="LDJR01000060">
    <property type="protein sequence ID" value="OAK67305.1"/>
    <property type="molecule type" value="Genomic_DNA"/>
</dbReference>
<dbReference type="InterPro" id="IPR006680">
    <property type="entry name" value="Amidohydro-rel"/>
</dbReference>
<keyword evidence="1" id="KW-0479">Metal-binding</keyword>
<dbReference type="STRING" id="217031.ABB05_19305"/>
<reference evidence="6 7" key="1">
    <citation type="submission" date="2015-05" db="EMBL/GenBank/DDBJ databases">
        <title>Comparison of genome.</title>
        <authorList>
            <person name="Zheng Z."/>
            <person name="Sun M."/>
        </authorList>
    </citation>
    <scope>NUCLEOTIDE SEQUENCE [LARGE SCALE GENOMIC DNA]</scope>
    <source>
        <strain evidence="6 7">G25-74</strain>
    </source>
</reference>
<organism evidence="6 7">
    <name type="scientific">Lederbergia galactosidilytica</name>
    <dbReference type="NCBI Taxonomy" id="217031"/>
    <lineage>
        <taxon>Bacteria</taxon>
        <taxon>Bacillati</taxon>
        <taxon>Bacillota</taxon>
        <taxon>Bacilli</taxon>
        <taxon>Bacillales</taxon>
        <taxon>Bacillaceae</taxon>
        <taxon>Lederbergia</taxon>
    </lineage>
</organism>
<evidence type="ECO:0000259" key="4">
    <source>
        <dbReference type="Pfam" id="PF01979"/>
    </source>
</evidence>
<comment type="caution">
    <text evidence="6">The sequence shown here is derived from an EMBL/GenBank/DDBJ whole genome shotgun (WGS) entry which is preliminary data.</text>
</comment>
<evidence type="ECO:0000313" key="7">
    <source>
        <dbReference type="Proteomes" id="UP000077881"/>
    </source>
</evidence>
<evidence type="ECO:0000313" key="6">
    <source>
        <dbReference type="EMBL" id="OAK67305.1"/>
    </source>
</evidence>
<dbReference type="Gene3D" id="3.20.20.140">
    <property type="entry name" value="Metal-dependent hydrolases"/>
    <property type="match status" value="2"/>
</dbReference>
<keyword evidence="2" id="KW-0378">Hydrolase</keyword>
<dbReference type="PANTHER" id="PTHR43135:SF3">
    <property type="entry name" value="ALPHA-D-RIBOSE 1-METHYLPHOSPHONATE 5-TRIPHOSPHATE DIPHOSPHATASE"/>
    <property type="match status" value="1"/>
</dbReference>
<evidence type="ECO:0000259" key="5">
    <source>
        <dbReference type="Pfam" id="PF22039"/>
    </source>
</evidence>
<evidence type="ECO:0000256" key="3">
    <source>
        <dbReference type="ARBA" id="ARBA00022833"/>
    </source>
</evidence>
<keyword evidence="3" id="KW-0862">Zinc</keyword>
<dbReference type="Pfam" id="PF22039">
    <property type="entry name" value="HUTI_composite_bact"/>
    <property type="match status" value="1"/>
</dbReference>
<accession>A0A177ZHK9</accession>
<sequence length="407" mass="44198">MENAYLLRAGKLVTVGKMGTLYDGALLIEGGKITGVGKWQTLREQFPSLVTIDYTRDVVTPGLVDCHTHLLEFAPSSLYPITEKTHFLAGKSLLLQALTAGITALGEQICGHPDCNFSIADYRELAQDLPIDISFAPTSISIGFEKLAHFSAVTKSKGIQQADLTRPTLIQDLAKQSDYPGENLFINATPANFIAEKVPRAGEIIYTLAELKHIVEIFHEYGKQIGVHVAGEQAIDMALEAGVDVLHHAHGITPRQVKMAKQKGTQIVATPMGGTHLTPNSPENIVHLVEQKIPVSIATDAYLPPYPGVDWLPFNDQSLQGPDVLMKIAQPAMQALHENGVNENEVLALITANPAKLLGKEAKFGKLEVGMDANLLVTEGIPGLEITDKEAIKKVYFQGKHVVDRRG</sequence>
<name>A0A177ZHK9_9BACI</name>
<dbReference type="InterPro" id="IPR011059">
    <property type="entry name" value="Metal-dep_hydrolase_composite"/>
</dbReference>
<dbReference type="AlphaFoldDB" id="A0A177ZHK9"/>
<dbReference type="SUPFAM" id="SSF51338">
    <property type="entry name" value="Composite domain of metallo-dependent hydrolases"/>
    <property type="match status" value="1"/>
</dbReference>
<feature type="domain" description="Aminodeoxyfutalosine deaminase/Imidazolonepropionase-like composite" evidence="5">
    <location>
        <begin position="24"/>
        <end position="47"/>
    </location>
</feature>
<evidence type="ECO:0000256" key="1">
    <source>
        <dbReference type="ARBA" id="ARBA00022723"/>
    </source>
</evidence>
<feature type="domain" description="Amidohydrolase-related" evidence="4">
    <location>
        <begin position="58"/>
        <end position="401"/>
    </location>
</feature>
<dbReference type="InterPro" id="IPR032466">
    <property type="entry name" value="Metal_Hydrolase"/>
</dbReference>
<dbReference type="GO" id="GO:0016810">
    <property type="term" value="F:hydrolase activity, acting on carbon-nitrogen (but not peptide) bonds"/>
    <property type="evidence" value="ECO:0007669"/>
    <property type="project" value="InterPro"/>
</dbReference>
<dbReference type="InterPro" id="IPR051781">
    <property type="entry name" value="Metallo-dep_Hydrolase"/>
</dbReference>
<evidence type="ECO:0000256" key="2">
    <source>
        <dbReference type="ARBA" id="ARBA00022801"/>
    </source>
</evidence>
<dbReference type="InterPro" id="IPR054418">
    <property type="entry name" value="MQNX/HUTI_composite_N"/>
</dbReference>
<dbReference type="RefSeq" id="WP_057981728.1">
    <property type="nucleotide sequence ID" value="NZ_JAGGKH010000004.1"/>
</dbReference>